<accession>A0ACC2WKC9</accession>
<protein>
    <submittedName>
        <fullName evidence="1">Uncharacterized protein</fullName>
    </submittedName>
</protein>
<keyword evidence="2" id="KW-1185">Reference proteome</keyword>
<sequence>MSQSNDAPPDPSVGPRPGHGASVEYNSHNPDAQAKESREPQSDSSARPTEHLNPHSQFDPSALARRRSPKQANKDLHLNTEEANRLAAEREHGHEGIPRRPGALSSDPDARSKTVTMADGENTFGALNRHPGTQRVVENIPTFRVGVSEDKNRKCRRSMEDAHSFVYDFGGVKGQGYFAIFDGHAGKHAAEWCGQNFHEYLLDALITDQSTPIPDLMNQTFHTVDARITQISSEDQTHSGCTAVTAFLRLEEADERKPDEHSTSKGFINPDIKARGLMEGKGEEELEHLTRQNKGPASMTGSGAGIGGAAATSEGSSFDSGASVTRKPSTGGRIKNFMKGLAGARDAMMEDESEATPTTAQANTPTSNMAIADGQHHVDLLVPESEKGLKRVLYTANVGDARAVLCRGGKAVRLTYDHKGSDLQEAKRITDAGGFVMNNRVNGVLAVTRSLGDSSMKEFVVGAPYTTETTLDDEDEFLIVACDGLWDVTEDQEAVDLIRNKTDPQEASKVLMDHAIQNYSTDNLSVMVIRFGQA</sequence>
<evidence type="ECO:0000313" key="2">
    <source>
        <dbReference type="Proteomes" id="UP001230649"/>
    </source>
</evidence>
<name>A0ACC2WKC9_9TREE</name>
<reference evidence="1" key="1">
    <citation type="submission" date="2023-04" db="EMBL/GenBank/DDBJ databases">
        <title>Draft Genome sequencing of Naganishia species isolated from polar environments using Oxford Nanopore Technology.</title>
        <authorList>
            <person name="Leo P."/>
            <person name="Venkateswaran K."/>
        </authorList>
    </citation>
    <scope>NUCLEOTIDE SEQUENCE</scope>
    <source>
        <strain evidence="1">MNA-CCFEE 5262</strain>
    </source>
</reference>
<gene>
    <name evidence="1" type="ORF">QFC20_002376</name>
</gene>
<proteinExistence type="predicted"/>
<comment type="caution">
    <text evidence="1">The sequence shown here is derived from an EMBL/GenBank/DDBJ whole genome shotgun (WGS) entry which is preliminary data.</text>
</comment>
<dbReference type="Proteomes" id="UP001230649">
    <property type="component" value="Unassembled WGS sequence"/>
</dbReference>
<organism evidence="1 2">
    <name type="scientific">Naganishia adeliensis</name>
    <dbReference type="NCBI Taxonomy" id="92952"/>
    <lineage>
        <taxon>Eukaryota</taxon>
        <taxon>Fungi</taxon>
        <taxon>Dikarya</taxon>
        <taxon>Basidiomycota</taxon>
        <taxon>Agaricomycotina</taxon>
        <taxon>Tremellomycetes</taxon>
        <taxon>Filobasidiales</taxon>
        <taxon>Filobasidiaceae</taxon>
        <taxon>Naganishia</taxon>
    </lineage>
</organism>
<evidence type="ECO:0000313" key="1">
    <source>
        <dbReference type="EMBL" id="KAJ9112195.1"/>
    </source>
</evidence>
<dbReference type="EMBL" id="JASBWS010000016">
    <property type="protein sequence ID" value="KAJ9112195.1"/>
    <property type="molecule type" value="Genomic_DNA"/>
</dbReference>